<sequence length="168" mass="18152">MELAKDYKFTHLVSVANYETEALRAAFDDDPDMTVILACREGEAVALASGLVTSGHRTILCMENLGLFESLDTFRGLPCDMHIPLPVFVGYAGRGATLEGAFEAVGGMAGHVKLAGDWTEPILDATNIKHALLLQDDSEEAARATVTQAFDAQEPFVILVDNLDRTHS</sequence>
<accession>A0A5Q2MF90</accession>
<dbReference type="RefSeq" id="WP_153651603.1">
    <property type="nucleotide sequence ID" value="NZ_CP045737.1"/>
</dbReference>
<organism evidence="1 2">
    <name type="scientific">Aeromicrobium yanjiei</name>
    <dbReference type="NCBI Taxonomy" id="2662028"/>
    <lineage>
        <taxon>Bacteria</taxon>
        <taxon>Bacillati</taxon>
        <taxon>Actinomycetota</taxon>
        <taxon>Actinomycetes</taxon>
        <taxon>Propionibacteriales</taxon>
        <taxon>Nocardioidaceae</taxon>
        <taxon>Aeromicrobium</taxon>
    </lineage>
</organism>
<evidence type="ECO:0000313" key="1">
    <source>
        <dbReference type="EMBL" id="QGG40331.1"/>
    </source>
</evidence>
<evidence type="ECO:0000313" key="2">
    <source>
        <dbReference type="Proteomes" id="UP000392064"/>
    </source>
</evidence>
<reference evidence="1 2" key="1">
    <citation type="submission" date="2019-11" db="EMBL/GenBank/DDBJ databases">
        <authorList>
            <person name="Li J."/>
        </authorList>
    </citation>
    <scope>NUCLEOTIDE SEQUENCE [LARGE SCALE GENOMIC DNA]</scope>
    <source>
        <strain evidence="1 2">MF47</strain>
    </source>
</reference>
<dbReference type="Proteomes" id="UP000392064">
    <property type="component" value="Chromosome"/>
</dbReference>
<evidence type="ECO:0008006" key="3">
    <source>
        <dbReference type="Google" id="ProtNLM"/>
    </source>
</evidence>
<proteinExistence type="predicted"/>
<keyword evidence="2" id="KW-1185">Reference proteome</keyword>
<dbReference type="KEGG" id="aef:GEV26_02505"/>
<dbReference type="EMBL" id="CP045737">
    <property type="protein sequence ID" value="QGG40331.1"/>
    <property type="molecule type" value="Genomic_DNA"/>
</dbReference>
<protein>
    <recommendedName>
        <fullName evidence="3">Thiamine pyrophosphate enzyme N-terminal TPP-binding domain-containing protein</fullName>
    </recommendedName>
</protein>
<gene>
    <name evidence="1" type="ORF">GEV26_02505</name>
</gene>
<dbReference type="AlphaFoldDB" id="A0A5Q2MF90"/>
<name>A0A5Q2MF90_9ACTN</name>